<evidence type="ECO:0000313" key="1">
    <source>
        <dbReference type="EMBL" id="KAH9296728.1"/>
    </source>
</evidence>
<gene>
    <name evidence="1" type="ORF">KI387_044756</name>
</gene>
<feature type="non-terminal residue" evidence="1">
    <location>
        <position position="64"/>
    </location>
</feature>
<dbReference type="Proteomes" id="UP000824469">
    <property type="component" value="Unassembled WGS sequence"/>
</dbReference>
<reference evidence="1 2" key="1">
    <citation type="journal article" date="2021" name="Nat. Plants">
        <title>The Taxus genome provides insights into paclitaxel biosynthesis.</title>
        <authorList>
            <person name="Xiong X."/>
            <person name="Gou J."/>
            <person name="Liao Q."/>
            <person name="Li Y."/>
            <person name="Zhou Q."/>
            <person name="Bi G."/>
            <person name="Li C."/>
            <person name="Du R."/>
            <person name="Wang X."/>
            <person name="Sun T."/>
            <person name="Guo L."/>
            <person name="Liang H."/>
            <person name="Lu P."/>
            <person name="Wu Y."/>
            <person name="Zhang Z."/>
            <person name="Ro D.K."/>
            <person name="Shang Y."/>
            <person name="Huang S."/>
            <person name="Yan J."/>
        </authorList>
    </citation>
    <scope>NUCLEOTIDE SEQUENCE [LARGE SCALE GENOMIC DNA]</scope>
    <source>
        <strain evidence="1">Ta-2019</strain>
    </source>
</reference>
<name>A0AA38CD74_TAXCH</name>
<evidence type="ECO:0008006" key="3">
    <source>
        <dbReference type="Google" id="ProtNLM"/>
    </source>
</evidence>
<sequence>MGDSARVEDIILELFREPELEVRFDEEELEEVQLDCTCMEKEKVKLVYMIDGEEVEILEFNHTV</sequence>
<organism evidence="1 2">
    <name type="scientific">Taxus chinensis</name>
    <name type="common">Chinese yew</name>
    <name type="synonym">Taxus wallichiana var. chinensis</name>
    <dbReference type="NCBI Taxonomy" id="29808"/>
    <lineage>
        <taxon>Eukaryota</taxon>
        <taxon>Viridiplantae</taxon>
        <taxon>Streptophyta</taxon>
        <taxon>Embryophyta</taxon>
        <taxon>Tracheophyta</taxon>
        <taxon>Spermatophyta</taxon>
        <taxon>Pinopsida</taxon>
        <taxon>Pinidae</taxon>
        <taxon>Conifers II</taxon>
        <taxon>Cupressales</taxon>
        <taxon>Taxaceae</taxon>
        <taxon>Taxus</taxon>
    </lineage>
</organism>
<comment type="caution">
    <text evidence="1">The sequence shown here is derived from an EMBL/GenBank/DDBJ whole genome shotgun (WGS) entry which is preliminary data.</text>
</comment>
<dbReference type="EMBL" id="JAHRHJ020000011">
    <property type="protein sequence ID" value="KAH9296728.1"/>
    <property type="molecule type" value="Genomic_DNA"/>
</dbReference>
<accession>A0AA38CD74</accession>
<dbReference type="AlphaFoldDB" id="A0AA38CD74"/>
<proteinExistence type="predicted"/>
<protein>
    <recommendedName>
        <fullName evidence="3">Halobacterial output domain-containing protein</fullName>
    </recommendedName>
</protein>
<keyword evidence="2" id="KW-1185">Reference proteome</keyword>
<evidence type="ECO:0000313" key="2">
    <source>
        <dbReference type="Proteomes" id="UP000824469"/>
    </source>
</evidence>